<dbReference type="Pfam" id="PF07719">
    <property type="entry name" value="TPR_2"/>
    <property type="match status" value="1"/>
</dbReference>
<dbReference type="PROSITE" id="PS50005">
    <property type="entry name" value="TPR"/>
    <property type="match status" value="2"/>
</dbReference>
<organism evidence="5 6">
    <name type="scientific">Cymbomonas tetramitiformis</name>
    <dbReference type="NCBI Taxonomy" id="36881"/>
    <lineage>
        <taxon>Eukaryota</taxon>
        <taxon>Viridiplantae</taxon>
        <taxon>Chlorophyta</taxon>
        <taxon>Pyramimonadophyceae</taxon>
        <taxon>Pyramimonadales</taxon>
        <taxon>Pyramimonadaceae</taxon>
        <taxon>Cymbomonas</taxon>
    </lineage>
</organism>
<feature type="repeat" description="TPR" evidence="3">
    <location>
        <begin position="305"/>
        <end position="338"/>
    </location>
</feature>
<evidence type="ECO:0000313" key="5">
    <source>
        <dbReference type="EMBL" id="KAK3277742.1"/>
    </source>
</evidence>
<dbReference type="Pfam" id="PF00515">
    <property type="entry name" value="TPR_1"/>
    <property type="match status" value="1"/>
</dbReference>
<dbReference type="PANTHER" id="PTHR22904">
    <property type="entry name" value="TPR REPEAT CONTAINING PROTEIN"/>
    <property type="match status" value="1"/>
</dbReference>
<gene>
    <name evidence="5" type="ORF">CYMTET_14267</name>
</gene>
<dbReference type="InterPro" id="IPR011990">
    <property type="entry name" value="TPR-like_helical_dom_sf"/>
</dbReference>
<protein>
    <recommendedName>
        <fullName evidence="4">C-CAP/cofactor C-like domain-containing protein</fullName>
    </recommendedName>
</protein>
<evidence type="ECO:0000259" key="4">
    <source>
        <dbReference type="PROSITE" id="PS51329"/>
    </source>
</evidence>
<dbReference type="InterPro" id="IPR017901">
    <property type="entry name" value="C-CAP_CF_C-like"/>
</dbReference>
<comment type="caution">
    <text evidence="5">The sequence shown here is derived from an EMBL/GenBank/DDBJ whole genome shotgun (WGS) entry which is preliminary data.</text>
</comment>
<keyword evidence="6" id="KW-1185">Reference proteome</keyword>
<keyword evidence="2 3" id="KW-0802">TPR repeat</keyword>
<dbReference type="EMBL" id="LGRX02005950">
    <property type="protein sequence ID" value="KAK3277742.1"/>
    <property type="molecule type" value="Genomic_DNA"/>
</dbReference>
<keyword evidence="1" id="KW-0677">Repeat</keyword>
<evidence type="ECO:0000313" key="6">
    <source>
        <dbReference type="Proteomes" id="UP001190700"/>
    </source>
</evidence>
<accession>A0AAE0LAD0</accession>
<dbReference type="InterPro" id="IPR016098">
    <property type="entry name" value="CAP/MinC_C"/>
</dbReference>
<dbReference type="SUPFAM" id="SSF69340">
    <property type="entry name" value="C-terminal domain of adenylylcyclase associated protein"/>
    <property type="match status" value="1"/>
</dbReference>
<name>A0AAE0LAD0_9CHLO</name>
<evidence type="ECO:0000256" key="2">
    <source>
        <dbReference type="ARBA" id="ARBA00022803"/>
    </source>
</evidence>
<dbReference type="Proteomes" id="UP001190700">
    <property type="component" value="Unassembled WGS sequence"/>
</dbReference>
<dbReference type="GO" id="GO:0007010">
    <property type="term" value="P:cytoskeleton organization"/>
    <property type="evidence" value="ECO:0007669"/>
    <property type="project" value="InterPro"/>
</dbReference>
<dbReference type="GO" id="GO:0003779">
    <property type="term" value="F:actin binding"/>
    <property type="evidence" value="ECO:0007669"/>
    <property type="project" value="InterPro"/>
</dbReference>
<dbReference type="AlphaFoldDB" id="A0AAE0LAD0"/>
<dbReference type="InterPro" id="IPR036223">
    <property type="entry name" value="CAP_C_sf"/>
</dbReference>
<evidence type="ECO:0000256" key="3">
    <source>
        <dbReference type="PROSITE-ProRule" id="PRU00339"/>
    </source>
</evidence>
<evidence type="ECO:0000256" key="1">
    <source>
        <dbReference type="ARBA" id="ARBA00022737"/>
    </source>
</evidence>
<dbReference type="InterPro" id="IPR019734">
    <property type="entry name" value="TPR_rpt"/>
</dbReference>
<reference evidence="5 6" key="1">
    <citation type="journal article" date="2015" name="Genome Biol. Evol.">
        <title>Comparative Genomics of a Bacterivorous Green Alga Reveals Evolutionary Causalities and Consequences of Phago-Mixotrophic Mode of Nutrition.</title>
        <authorList>
            <person name="Burns J.A."/>
            <person name="Paasch A."/>
            <person name="Narechania A."/>
            <person name="Kim E."/>
        </authorList>
    </citation>
    <scope>NUCLEOTIDE SEQUENCE [LARGE SCALE GENOMIC DNA]</scope>
    <source>
        <strain evidence="5 6">PLY_AMNH</strain>
    </source>
</reference>
<dbReference type="Gene3D" id="1.25.40.10">
    <property type="entry name" value="Tetratricopeptide repeat domain"/>
    <property type="match status" value="1"/>
</dbReference>
<feature type="repeat" description="TPR" evidence="3">
    <location>
        <begin position="339"/>
        <end position="372"/>
    </location>
</feature>
<proteinExistence type="predicted"/>
<dbReference type="InterPro" id="IPR013105">
    <property type="entry name" value="TPR_2"/>
</dbReference>
<sequence>MGESKREMLKRVKEEYEGTSSKANQFLVEHLESTTKTFSQKDLPELPVLHLKNNKNCELIIPEETKIVKLLVEDCHNCTVTLNGKVATEVAEVWSCNDTTVILCSAVKTLQVDLCKELTVKFSLKSNFGSLVQAGIYGLHLRFADSPSEDMDTDFTALKEQYPDINDQTDQFITRLIDGVLCTEQIVRLKNEFPTTMREQNAFEQEQTKNAEAMEDAVRQMLGSSIGEQVANSDQRKLEELAEAVSGDKGGIATKEDRADYKKNQGNDAFKAGNHLQASTSLLGVHVCGAAVFYTEAIVLTPDNHIVYSNRCACFLKTGEYGKALQDAEKSLELDPSFVKGHFRKGLSLSALERYDEAGQCFAKTLELDPKNKDAKNSLQMVQMKHARKMREMAS</sequence>
<dbReference type="PROSITE" id="PS51329">
    <property type="entry name" value="C_CAP_COFACTOR_C"/>
    <property type="match status" value="1"/>
</dbReference>
<feature type="domain" description="C-CAP/cofactor C-like" evidence="4">
    <location>
        <begin position="1"/>
        <end position="157"/>
    </location>
</feature>
<dbReference type="Gene3D" id="2.160.20.70">
    <property type="match status" value="1"/>
</dbReference>
<dbReference type="InterPro" id="IPR013912">
    <property type="entry name" value="Adenylate_cyclase-assoc_CAP_C"/>
</dbReference>
<dbReference type="SUPFAM" id="SSF48452">
    <property type="entry name" value="TPR-like"/>
    <property type="match status" value="1"/>
</dbReference>
<dbReference type="GO" id="GO:0051879">
    <property type="term" value="F:Hsp90 protein binding"/>
    <property type="evidence" value="ECO:0007669"/>
    <property type="project" value="TreeGrafter"/>
</dbReference>
<dbReference type="Pfam" id="PF08603">
    <property type="entry name" value="CAP_C"/>
    <property type="match status" value="1"/>
</dbReference>
<dbReference type="PANTHER" id="PTHR22904:SF523">
    <property type="entry name" value="STRESS-INDUCED-PHOSPHOPROTEIN 1"/>
    <property type="match status" value="1"/>
</dbReference>
<dbReference type="SMART" id="SM00028">
    <property type="entry name" value="TPR"/>
    <property type="match status" value="2"/>
</dbReference>